<dbReference type="PIRSF" id="PIRSF019239">
    <property type="entry name" value="MrpE"/>
    <property type="match status" value="1"/>
</dbReference>
<proteinExistence type="inferred from homology"/>
<evidence type="ECO:0000256" key="3">
    <source>
        <dbReference type="ARBA" id="ARBA00022475"/>
    </source>
</evidence>
<organism evidence="7 8">
    <name type="scientific">Paracidovorax cattleyae</name>
    <dbReference type="NCBI Taxonomy" id="80868"/>
    <lineage>
        <taxon>Bacteria</taxon>
        <taxon>Pseudomonadati</taxon>
        <taxon>Pseudomonadota</taxon>
        <taxon>Betaproteobacteria</taxon>
        <taxon>Burkholderiales</taxon>
        <taxon>Comamonadaceae</taxon>
        <taxon>Paracidovorax</taxon>
    </lineage>
</organism>
<dbReference type="AlphaFoldDB" id="A0A1H0UX27"/>
<name>A0A1H0UX27_9BURK</name>
<protein>
    <submittedName>
        <fullName evidence="7">Multisubunit potassium/proton antiporter, PhaE subunit</fullName>
    </submittedName>
</protein>
<dbReference type="PANTHER" id="PTHR34584:SF1">
    <property type="entry name" value="NA(+)_H(+) ANTIPORTER SUBUNIT E1"/>
    <property type="match status" value="1"/>
</dbReference>
<evidence type="ECO:0000256" key="4">
    <source>
        <dbReference type="ARBA" id="ARBA00022692"/>
    </source>
</evidence>
<dbReference type="NCBIfam" id="NF006520">
    <property type="entry name" value="PRK08965.1-4"/>
    <property type="match status" value="1"/>
</dbReference>
<evidence type="ECO:0000313" key="8">
    <source>
        <dbReference type="Proteomes" id="UP000199317"/>
    </source>
</evidence>
<keyword evidence="5" id="KW-1133">Transmembrane helix</keyword>
<dbReference type="EMBL" id="FNJL01000022">
    <property type="protein sequence ID" value="SDP70643.1"/>
    <property type="molecule type" value="Genomic_DNA"/>
</dbReference>
<keyword evidence="3" id="KW-1003">Cell membrane</keyword>
<dbReference type="Pfam" id="PF01899">
    <property type="entry name" value="MNHE"/>
    <property type="match status" value="1"/>
</dbReference>
<dbReference type="NCBIfam" id="NF006518">
    <property type="entry name" value="PRK08965.1-2"/>
    <property type="match status" value="1"/>
</dbReference>
<reference evidence="8" key="1">
    <citation type="submission" date="2016-10" db="EMBL/GenBank/DDBJ databases">
        <authorList>
            <person name="Varghese N."/>
            <person name="Submissions S."/>
        </authorList>
    </citation>
    <scope>NUCLEOTIDE SEQUENCE [LARGE SCALE GENOMIC DNA]</scope>
    <source>
        <strain evidence="8">DSM 17101</strain>
    </source>
</reference>
<comment type="similarity">
    <text evidence="2">Belongs to the CPA3 antiporters (TC 2.A.63) subunit E family.</text>
</comment>
<keyword evidence="8" id="KW-1185">Reference proteome</keyword>
<evidence type="ECO:0000256" key="6">
    <source>
        <dbReference type="ARBA" id="ARBA00023136"/>
    </source>
</evidence>
<dbReference type="GO" id="GO:0005886">
    <property type="term" value="C:plasma membrane"/>
    <property type="evidence" value="ECO:0007669"/>
    <property type="project" value="UniProtKB-SubCell"/>
</dbReference>
<dbReference type="RefSeq" id="WP_092836463.1">
    <property type="nucleotide sequence ID" value="NZ_CP028290.1"/>
</dbReference>
<evidence type="ECO:0000313" key="7">
    <source>
        <dbReference type="EMBL" id="SDP70643.1"/>
    </source>
</evidence>
<keyword evidence="6" id="KW-0472">Membrane</keyword>
<evidence type="ECO:0000256" key="2">
    <source>
        <dbReference type="ARBA" id="ARBA00006228"/>
    </source>
</evidence>
<dbReference type="InterPro" id="IPR002758">
    <property type="entry name" value="Cation_antiport_E"/>
</dbReference>
<evidence type="ECO:0000256" key="1">
    <source>
        <dbReference type="ARBA" id="ARBA00004651"/>
    </source>
</evidence>
<dbReference type="GO" id="GO:0008324">
    <property type="term" value="F:monoatomic cation transmembrane transporter activity"/>
    <property type="evidence" value="ECO:0007669"/>
    <property type="project" value="InterPro"/>
</dbReference>
<gene>
    <name evidence="7" type="ORF">SAMN04489708_12227</name>
</gene>
<dbReference type="Proteomes" id="UP000199317">
    <property type="component" value="Unassembled WGS sequence"/>
</dbReference>
<dbReference type="PANTHER" id="PTHR34584">
    <property type="entry name" value="NA(+)/H(+) ANTIPORTER SUBUNIT E1"/>
    <property type="match status" value="1"/>
</dbReference>
<dbReference type="OrthoDB" id="9807187at2"/>
<evidence type="ECO:0000256" key="5">
    <source>
        <dbReference type="ARBA" id="ARBA00022989"/>
    </source>
</evidence>
<sequence length="164" mass="18065">MMKRLFPAPLLSVALAGMWLLLNHSLSAGQLILAAIVGVAIPLLTRGLRPLPVRVRRPGMVVRLAVSVLVDTTLSNLNVVRFLAFPSQRRHPPGFVQIPLDLRDANGLAVLAVIVCITPGTSWAELSLDRSVLMLHVLELDSPQAVIDHVKQRYERPLMEIFES</sequence>
<accession>A0A1H0UX27</accession>
<keyword evidence="4" id="KW-0812">Transmembrane</keyword>
<comment type="subcellular location">
    <subcellularLocation>
        <location evidence="1">Cell membrane</location>
        <topology evidence="1">Multi-pass membrane protein</topology>
    </subcellularLocation>
</comment>